<name>A0A2S4RRJ6_CITAM</name>
<dbReference type="EMBL" id="PQLX01000013">
    <property type="protein sequence ID" value="POU61176.1"/>
    <property type="molecule type" value="Genomic_DNA"/>
</dbReference>
<gene>
    <name evidence="1" type="ORF">C3430_24500</name>
</gene>
<protein>
    <submittedName>
        <fullName evidence="1">Uncharacterized protein</fullName>
    </submittedName>
</protein>
<evidence type="ECO:0000313" key="1">
    <source>
        <dbReference type="EMBL" id="POU61176.1"/>
    </source>
</evidence>
<sequence length="61" mass="6930">MTIATALSERGRKTLTRIIDSAHYNVACEQEAHAHYGFRFTRTDACVYFIRGALEAIVRKV</sequence>
<dbReference type="Proteomes" id="UP000237003">
    <property type="component" value="Unassembled WGS sequence"/>
</dbReference>
<reference evidence="1 2" key="1">
    <citation type="submission" date="2018-01" db="EMBL/GenBank/DDBJ databases">
        <title>Complete genome sequences of 14 Citrobacter spp. isolated from plant in Canada.</title>
        <authorList>
            <person name="Bhandare S.G."/>
            <person name="Colavecchio A."/>
            <person name="Jeukens J."/>
            <person name="Emond-Rheault J.-G."/>
            <person name="Freschi L."/>
            <person name="Hamel J."/>
            <person name="Kukavica-Ibrulj I."/>
            <person name="Levesque R."/>
            <person name="Goodridge L."/>
        </authorList>
    </citation>
    <scope>NUCLEOTIDE SEQUENCE [LARGE SCALE GENOMIC DNA]</scope>
    <source>
        <strain evidence="1 2">S1285</strain>
    </source>
</reference>
<organism evidence="1 2">
    <name type="scientific">Citrobacter amalonaticus</name>
    <dbReference type="NCBI Taxonomy" id="35703"/>
    <lineage>
        <taxon>Bacteria</taxon>
        <taxon>Pseudomonadati</taxon>
        <taxon>Pseudomonadota</taxon>
        <taxon>Gammaproteobacteria</taxon>
        <taxon>Enterobacterales</taxon>
        <taxon>Enterobacteriaceae</taxon>
        <taxon>Citrobacter</taxon>
    </lineage>
</organism>
<accession>A0A2S4RRJ6</accession>
<proteinExistence type="predicted"/>
<evidence type="ECO:0000313" key="2">
    <source>
        <dbReference type="Proteomes" id="UP000237003"/>
    </source>
</evidence>
<dbReference type="AlphaFoldDB" id="A0A2S4RRJ6"/>
<comment type="caution">
    <text evidence="1">The sequence shown here is derived from an EMBL/GenBank/DDBJ whole genome shotgun (WGS) entry which is preliminary data.</text>
</comment>